<dbReference type="Proteomes" id="UP000805649">
    <property type="component" value="Unassembled WGS sequence"/>
</dbReference>
<protein>
    <submittedName>
        <fullName evidence="1">Uncharacterized protein</fullName>
    </submittedName>
</protein>
<name>A0ACC3YDB8_COLTU</name>
<sequence length="1352" mass="148376">MSDPQIYTVGWVCAIATEFTAAQALLDEEYDDPPPAAERDNNSYALGRMGKHHVVITVLPNGEYGKGAAAAAARDMLRSFPNIRIGLMVGIGGGAPSPKHDVRLGDIVVSSRDGGKGGVFGYDFGKTIQNQKQGISFQHTDFLDQPPTVLRTAVSSLRSRYERRGHRLGADVKEALERWPRLQKGYSHPPLDSDKLYRSDIIHPNSPDDCSRVCSNDLSVLVGRVPRGEHDDDPAVHYGLIASGDQVMKNATLRDKLATENGVLCFEMEAAGLMNHFPCMVIRGICDYSDSHKNKAWQGFAAMTAAAYAKDLLRQIQPNKVDEERRLSEIVNSVQQGLGAIQRTADETKCAVLSLRDNNYLTELERWLRPPDTSTNFNSARKKWHQGSGSWFLDSLAYQDWKHGVRRHLWLYGLAGCGKTVLSSTIVANLRSTKDYITLEFYFDFNDVEKQKLDSLLRSLIFQLYSQNYNPQTLHALFTSFNGGKRQADTKSLAACLSKMLNNLKNTYIILDALDECTERNELLEWIKEFVLTHNLRCVYLIATSRTEDVFLRRLPIVIGKECCLSLDKTAIDLDIRSYVMAKLEHSHDFVDKHLSPELLDRIICKVGGGADGMFRWASCQLDSLAACRSPQDIETTLESLPTDLNETYQRMIYRIPSKVRKKAIRLLQFMVHVRQPLTLLEAKDVIATQFDEDPRGFNIKGRPFEGIDVLYYCPGLVSIATGLRQQSIVKEKPEMEFLVLAHFSVKEYLLSGDDFNLTRASVIIARTCLTYLTDICGDFLHLKQHFPLAIRAAEIWMFYAGLAEHSGETTQQAVDFLEDGRRLKQWSDIYQPDDDFWHPDRGPSESSKASGLYYACVAGLKEVTRSLVARGAAIHTQKNGYYGSPIQAAVVGGCKEIVELLLDKGARADMRGSDGKSSLHVASCGGHQRIVQILLDKGAEINRICLTSGTALRAASEQGHQGVVQILLNQGAEVNNEGGIHDSPLIVASTKGHREIVQLLLEKGADINARGLSYSCATHAAAFWGHAEIIRLYISQGAIINVRGGMYGDTPLMAASARGSLEVVKLLLDQKANVNIRGIKGNTPLTNALDGGNWEIAKLLLQKGAAVNVRGGMYGDTPLMAASAGGNLEVVKLLLGYKADVNIGGINGNTPLTSALDKGNWEIAKLLLQKGAAVNVRGGMYGDTPLIAASAGGNLEVVKLLLGYKPNINIGGVDGNTPLTIALDRGNGDLINLLLENGADVNMRGGLYHRTPLETASLKGYQNVVRLLLEKGADLNGQGWRNGSALIAASAGGKLQTVQLLLEERAKVRMSVTEHFYAVLNAENGGYQEIIDLLVDNKASLTGGCHKVANS</sequence>
<reference evidence="1 2" key="1">
    <citation type="journal article" date="2020" name="Phytopathology">
        <title>Genome Sequence Resources of Colletotrichum truncatum, C. plurivorum, C. musicola, and C. sojae: Four Species Pathogenic to Soybean (Glycine max).</title>
        <authorList>
            <person name="Rogerio F."/>
            <person name="Boufleur T.R."/>
            <person name="Ciampi-Guillardi M."/>
            <person name="Sukno S.A."/>
            <person name="Thon M.R."/>
            <person name="Massola Junior N.S."/>
            <person name="Baroncelli R."/>
        </authorList>
    </citation>
    <scope>NUCLEOTIDE SEQUENCE [LARGE SCALE GENOMIC DNA]</scope>
    <source>
        <strain evidence="1 2">CMES1059</strain>
    </source>
</reference>
<gene>
    <name evidence="1" type="ORF">CTRU02_215249</name>
</gene>
<comment type="caution">
    <text evidence="1">The sequence shown here is derived from an EMBL/GenBank/DDBJ whole genome shotgun (WGS) entry which is preliminary data.</text>
</comment>
<proteinExistence type="predicted"/>
<dbReference type="EMBL" id="VUJX02000014">
    <property type="protein sequence ID" value="KAL0929819.1"/>
    <property type="molecule type" value="Genomic_DNA"/>
</dbReference>
<accession>A0ACC3YDB8</accession>
<organism evidence="1 2">
    <name type="scientific">Colletotrichum truncatum</name>
    <name type="common">Anthracnose fungus</name>
    <name type="synonym">Colletotrichum capsici</name>
    <dbReference type="NCBI Taxonomy" id="5467"/>
    <lineage>
        <taxon>Eukaryota</taxon>
        <taxon>Fungi</taxon>
        <taxon>Dikarya</taxon>
        <taxon>Ascomycota</taxon>
        <taxon>Pezizomycotina</taxon>
        <taxon>Sordariomycetes</taxon>
        <taxon>Hypocreomycetidae</taxon>
        <taxon>Glomerellales</taxon>
        <taxon>Glomerellaceae</taxon>
        <taxon>Colletotrichum</taxon>
        <taxon>Colletotrichum truncatum species complex</taxon>
    </lineage>
</organism>
<evidence type="ECO:0000313" key="2">
    <source>
        <dbReference type="Proteomes" id="UP000805649"/>
    </source>
</evidence>
<keyword evidence="2" id="KW-1185">Reference proteome</keyword>
<evidence type="ECO:0000313" key="1">
    <source>
        <dbReference type="EMBL" id="KAL0929819.1"/>
    </source>
</evidence>